<keyword evidence="5 14" id="KW-0552">Olfaction</keyword>
<keyword evidence="11" id="KW-0325">Glycoprotein</keyword>
<reference evidence="16" key="2">
    <citation type="submission" date="2025-09" db="UniProtKB">
        <authorList>
            <consortium name="Ensembl"/>
        </authorList>
    </citation>
    <scope>IDENTIFICATION</scope>
</reference>
<protein>
    <recommendedName>
        <fullName evidence="14">Olfactory receptor</fullName>
    </recommendedName>
</protein>
<evidence type="ECO:0000256" key="3">
    <source>
        <dbReference type="ARBA" id="ARBA00022606"/>
    </source>
</evidence>
<evidence type="ECO:0000256" key="8">
    <source>
        <dbReference type="ARBA" id="ARBA00023136"/>
    </source>
</evidence>
<dbReference type="Pfam" id="PF13853">
    <property type="entry name" value="7tm_4"/>
    <property type="match status" value="1"/>
</dbReference>
<feature type="transmembrane region" description="Helical" evidence="14">
    <location>
        <begin position="139"/>
        <end position="158"/>
    </location>
</feature>
<feature type="transmembrane region" description="Helical" evidence="14">
    <location>
        <begin position="310"/>
        <end position="332"/>
    </location>
</feature>
<feature type="transmembrane region" description="Helical" evidence="14">
    <location>
        <begin position="21"/>
        <end position="43"/>
    </location>
</feature>
<keyword evidence="6 14" id="KW-1133">Transmembrane helix</keyword>
<feature type="transmembrane region" description="Helical" evidence="14">
    <location>
        <begin position="97"/>
        <end position="119"/>
    </location>
</feature>
<keyword evidence="4 13" id="KW-0812">Transmembrane</keyword>
<dbReference type="GO" id="GO:0005549">
    <property type="term" value="F:odorant binding"/>
    <property type="evidence" value="ECO:0007669"/>
    <property type="project" value="TreeGrafter"/>
</dbReference>
<evidence type="ECO:0000256" key="14">
    <source>
        <dbReference type="RuleBase" id="RU363047"/>
    </source>
</evidence>
<proteinExistence type="inferred from homology"/>
<evidence type="ECO:0000256" key="7">
    <source>
        <dbReference type="ARBA" id="ARBA00023040"/>
    </source>
</evidence>
<evidence type="ECO:0000313" key="16">
    <source>
        <dbReference type="Ensembl" id="ENSPMEP00000015165.1"/>
    </source>
</evidence>
<reference evidence="16" key="1">
    <citation type="submission" date="2025-08" db="UniProtKB">
        <authorList>
            <consortium name="Ensembl"/>
        </authorList>
    </citation>
    <scope>IDENTIFICATION</scope>
</reference>
<accession>A0A3B3XJK5</accession>
<evidence type="ECO:0000256" key="11">
    <source>
        <dbReference type="ARBA" id="ARBA00023180"/>
    </source>
</evidence>
<dbReference type="SUPFAM" id="SSF81321">
    <property type="entry name" value="Family A G protein-coupled receptor-like"/>
    <property type="match status" value="1"/>
</dbReference>
<keyword evidence="10 13" id="KW-0675">Receptor</keyword>
<dbReference type="PROSITE" id="PS50262">
    <property type="entry name" value="G_PROTEIN_RECEP_F1_2"/>
    <property type="match status" value="1"/>
</dbReference>
<dbReference type="InterPro" id="IPR000276">
    <property type="entry name" value="GPCR_Rhodpsn"/>
</dbReference>
<dbReference type="Proteomes" id="UP000261480">
    <property type="component" value="Unplaced"/>
</dbReference>
<comment type="subcellular location">
    <subcellularLocation>
        <location evidence="1 14">Cell membrane</location>
        <topology evidence="1 14">Multi-pass membrane protein</topology>
    </subcellularLocation>
</comment>
<comment type="similarity">
    <text evidence="13">Belongs to the G-protein coupled receptor 1 family.</text>
</comment>
<dbReference type="FunFam" id="1.20.1070.10:FF:000024">
    <property type="entry name" value="Olfactory receptor"/>
    <property type="match status" value="1"/>
</dbReference>
<feature type="transmembrane region" description="Helical" evidence="14">
    <location>
        <begin position="237"/>
        <end position="263"/>
    </location>
</feature>
<name>A0A3B3XJK5_9TELE</name>
<feature type="transmembrane region" description="Helical" evidence="14">
    <location>
        <begin position="275"/>
        <end position="298"/>
    </location>
</feature>
<evidence type="ECO:0000256" key="6">
    <source>
        <dbReference type="ARBA" id="ARBA00022989"/>
    </source>
</evidence>
<organism evidence="16 17">
    <name type="scientific">Poecilia mexicana</name>
    <dbReference type="NCBI Taxonomy" id="48701"/>
    <lineage>
        <taxon>Eukaryota</taxon>
        <taxon>Metazoa</taxon>
        <taxon>Chordata</taxon>
        <taxon>Craniata</taxon>
        <taxon>Vertebrata</taxon>
        <taxon>Euteleostomi</taxon>
        <taxon>Actinopterygii</taxon>
        <taxon>Neopterygii</taxon>
        <taxon>Teleostei</taxon>
        <taxon>Neoteleostei</taxon>
        <taxon>Acanthomorphata</taxon>
        <taxon>Ovalentaria</taxon>
        <taxon>Atherinomorphae</taxon>
        <taxon>Cyprinodontiformes</taxon>
        <taxon>Poeciliidae</taxon>
        <taxon>Poeciliinae</taxon>
        <taxon>Poecilia</taxon>
    </lineage>
</organism>
<keyword evidence="9" id="KW-1015">Disulfide bond</keyword>
<feature type="transmembrane region" description="Helical" evidence="14">
    <location>
        <begin position="63"/>
        <end position="85"/>
    </location>
</feature>
<evidence type="ECO:0000256" key="4">
    <source>
        <dbReference type="ARBA" id="ARBA00022692"/>
    </source>
</evidence>
<evidence type="ECO:0000256" key="2">
    <source>
        <dbReference type="ARBA" id="ARBA00022475"/>
    </source>
</evidence>
<dbReference type="InterPro" id="IPR052921">
    <property type="entry name" value="GPCR1_Superfamily_Member"/>
</dbReference>
<dbReference type="PROSITE" id="PS00237">
    <property type="entry name" value="G_PROTEIN_RECEP_F1_1"/>
    <property type="match status" value="1"/>
</dbReference>
<keyword evidence="17" id="KW-1185">Reference proteome</keyword>
<dbReference type="GO" id="GO:0005886">
    <property type="term" value="C:plasma membrane"/>
    <property type="evidence" value="ECO:0007669"/>
    <property type="project" value="UniProtKB-SubCell"/>
</dbReference>
<evidence type="ECO:0000256" key="10">
    <source>
        <dbReference type="ARBA" id="ARBA00023170"/>
    </source>
</evidence>
<evidence type="ECO:0000256" key="13">
    <source>
        <dbReference type="RuleBase" id="RU000688"/>
    </source>
</evidence>
<evidence type="ECO:0000256" key="9">
    <source>
        <dbReference type="ARBA" id="ARBA00023157"/>
    </source>
</evidence>
<dbReference type="PANTHER" id="PTHR26451:SF860">
    <property type="entry name" value="ODORANT RECEPTOR-RELATED"/>
    <property type="match status" value="1"/>
</dbReference>
<keyword evidence="8 14" id="KW-0472">Membrane</keyword>
<keyword evidence="2 14" id="KW-1003">Cell membrane</keyword>
<evidence type="ECO:0000256" key="5">
    <source>
        <dbReference type="ARBA" id="ARBA00022725"/>
    </source>
</evidence>
<evidence type="ECO:0000259" key="15">
    <source>
        <dbReference type="PROSITE" id="PS50262"/>
    </source>
</evidence>
<dbReference type="InterPro" id="IPR017452">
    <property type="entry name" value="GPCR_Rhodpsn_7TM"/>
</dbReference>
<dbReference type="Ensembl" id="ENSPMET00000023367.1">
    <property type="protein sequence ID" value="ENSPMEP00000015165.1"/>
    <property type="gene ID" value="ENSPMEG00000017657.1"/>
</dbReference>
<dbReference type="PANTHER" id="PTHR26451">
    <property type="entry name" value="G_PROTEIN_RECEP_F1_2 DOMAIN-CONTAINING PROTEIN"/>
    <property type="match status" value="1"/>
</dbReference>
<evidence type="ECO:0000256" key="12">
    <source>
        <dbReference type="ARBA" id="ARBA00023224"/>
    </source>
</evidence>
<dbReference type="PRINTS" id="PR00245">
    <property type="entry name" value="OLFACTORYR"/>
</dbReference>
<dbReference type="Gene3D" id="1.20.1070.10">
    <property type="entry name" value="Rhodopsin 7-helix transmembrane proteins"/>
    <property type="match status" value="1"/>
</dbReference>
<dbReference type="GO" id="GO:0004984">
    <property type="term" value="F:olfactory receptor activity"/>
    <property type="evidence" value="ECO:0007669"/>
    <property type="project" value="InterPro"/>
</dbReference>
<keyword evidence="12 13" id="KW-0807">Transducer</keyword>
<dbReference type="PRINTS" id="PR00237">
    <property type="entry name" value="GPCRRHODOPSN"/>
</dbReference>
<dbReference type="InterPro" id="IPR000725">
    <property type="entry name" value="Olfact_rcpt"/>
</dbReference>
<evidence type="ECO:0000313" key="17">
    <source>
        <dbReference type="Proteomes" id="UP000261480"/>
    </source>
</evidence>
<dbReference type="AlphaFoldDB" id="A0A3B3XJK5"/>
<evidence type="ECO:0000256" key="1">
    <source>
        <dbReference type="ARBA" id="ARBA00004651"/>
    </source>
</evidence>
<dbReference type="GO" id="GO:0004930">
    <property type="term" value="F:G protein-coupled receptor activity"/>
    <property type="evidence" value="ECO:0007669"/>
    <property type="project" value="UniProtKB-KW"/>
</dbReference>
<keyword evidence="3 14" id="KW-0716">Sensory transduction</keyword>
<feature type="transmembrane region" description="Helical" evidence="14">
    <location>
        <begin position="179"/>
        <end position="202"/>
    </location>
</feature>
<sequence length="362" mass="40183">SARAVLKRTVSVHIYCCSNMSLFFCFLSDLLMSLAALNVSLFVAQTSLTLDGLQQLSDHRLLFFFLFLMAYVFALCSDGLVLVVICTRHSLHKPMYVFVAALLLNSLLGGSAVYPRLLWELLWESGSVLVTLSACACQMWVLYTVGGSAFMLLTAMAFDRYVAICRPMRYAALVSPRTVKAVLLFCWLLPATMVLIIVLLAVCQPLCRSHINRLYCDLYSLNRLSCGGNAALLSEVFALFISVATVLLPVAFVLFSYSSILYVSLCRTRGSSSKALRTCLPHLLVFLNYSACTAVELLQRRLQAGDQTASSVLTSVLVVLVPTVLNPVVYGLNMKMLILTIEIKVLNHHCLIYFSKKHSWKL</sequence>
<feature type="domain" description="G-protein coupled receptors family 1 profile" evidence="15">
    <location>
        <begin position="77"/>
        <end position="330"/>
    </location>
</feature>
<keyword evidence="7 13" id="KW-0297">G-protein coupled receptor</keyword>